<accession>A0A9D9EWR8</accession>
<evidence type="ECO:0000259" key="3">
    <source>
        <dbReference type="Pfam" id="PF00534"/>
    </source>
</evidence>
<dbReference type="Pfam" id="PF00534">
    <property type="entry name" value="Glycos_transf_1"/>
    <property type="match status" value="1"/>
</dbReference>
<evidence type="ECO:0000313" key="6">
    <source>
        <dbReference type="Proteomes" id="UP000823661"/>
    </source>
</evidence>
<reference evidence="5" key="2">
    <citation type="journal article" date="2021" name="PeerJ">
        <title>Extensive microbial diversity within the chicken gut microbiome revealed by metagenomics and culture.</title>
        <authorList>
            <person name="Gilroy R."/>
            <person name="Ravi A."/>
            <person name="Getino M."/>
            <person name="Pursley I."/>
            <person name="Horton D.L."/>
            <person name="Alikhan N.F."/>
            <person name="Baker D."/>
            <person name="Gharbi K."/>
            <person name="Hall N."/>
            <person name="Watson M."/>
            <person name="Adriaenssens E.M."/>
            <person name="Foster-Nyarko E."/>
            <person name="Jarju S."/>
            <person name="Secka A."/>
            <person name="Antonio M."/>
            <person name="Oren A."/>
            <person name="Chaudhuri R.R."/>
            <person name="La Ragione R."/>
            <person name="Hildebrand F."/>
            <person name="Pallen M.J."/>
        </authorList>
    </citation>
    <scope>NUCLEOTIDE SEQUENCE</scope>
    <source>
        <strain evidence="5">B1-20833</strain>
    </source>
</reference>
<organism evidence="5 6">
    <name type="scientific">Candidatus Cryptobacteroides intestinavium</name>
    <dbReference type="NCBI Taxonomy" id="2840766"/>
    <lineage>
        <taxon>Bacteria</taxon>
        <taxon>Pseudomonadati</taxon>
        <taxon>Bacteroidota</taxon>
        <taxon>Bacteroidia</taxon>
        <taxon>Bacteroidales</taxon>
        <taxon>Candidatus Cryptobacteroides</taxon>
    </lineage>
</organism>
<dbReference type="Gene3D" id="3.40.50.2000">
    <property type="entry name" value="Glycogen Phosphorylase B"/>
    <property type="match status" value="2"/>
</dbReference>
<feature type="domain" description="Glycosyltransferase subfamily 4-like N-terminal" evidence="4">
    <location>
        <begin position="131"/>
        <end position="235"/>
    </location>
</feature>
<dbReference type="PANTHER" id="PTHR12526">
    <property type="entry name" value="GLYCOSYLTRANSFERASE"/>
    <property type="match status" value="1"/>
</dbReference>
<dbReference type="EMBL" id="JADIMI010000083">
    <property type="protein sequence ID" value="MBO8452966.1"/>
    <property type="molecule type" value="Genomic_DNA"/>
</dbReference>
<dbReference type="Proteomes" id="UP000823661">
    <property type="component" value="Unassembled WGS sequence"/>
</dbReference>
<gene>
    <name evidence="5" type="ORF">IAC06_08835</name>
</gene>
<reference evidence="5" key="1">
    <citation type="submission" date="2020-10" db="EMBL/GenBank/DDBJ databases">
        <authorList>
            <person name="Gilroy R."/>
        </authorList>
    </citation>
    <scope>NUCLEOTIDE SEQUENCE</scope>
    <source>
        <strain evidence="5">B1-20833</strain>
    </source>
</reference>
<dbReference type="AlphaFoldDB" id="A0A9D9EWR8"/>
<protein>
    <submittedName>
        <fullName evidence="5">Glycosyltransferase family 4 protein</fullName>
    </submittedName>
</protein>
<evidence type="ECO:0000259" key="4">
    <source>
        <dbReference type="Pfam" id="PF13439"/>
    </source>
</evidence>
<keyword evidence="2" id="KW-0808">Transferase</keyword>
<proteinExistence type="predicted"/>
<keyword evidence="1" id="KW-0328">Glycosyltransferase</keyword>
<sequence length="425" mass="47035">MFGWEFPPHIAGGLGTACYGMTKGLASNGVDVLFVMPSASGDEDQSAVRIINASDVPVDTVSTTVDEFLGKVQFVHIGSNMVPYVDPHDFTAMVEEERKRQVKDFRVQYGQKYKFSGKYGSNLMEEVARYAMVGATIALQHKDEIDVIHAHDWLTYLAGIGAKQLTGKPLVVHVHATSFDRASDDKIDTRVYDLEKKGMEAADRVIAVSDLTRNIVINKYGISPDKVVTVHNAVDFSGRENLEVTRGVRDKVVTFLGRVTYQKGPEYFIEAAAKVLKRCPHVRFVMAGNGDMLNRCIRHVARLGISDRFHFTGFLRGKEVQKMFALSDVYVMPSISEPFGISPLEAMQTYVPSVISKQSGCAEVLKYALKVDFWDVDAMSDAIYGLINYPAIAALASRCGHDEVNALKWNNAAAKVKSVYESVIK</sequence>
<dbReference type="InterPro" id="IPR028098">
    <property type="entry name" value="Glyco_trans_4-like_N"/>
</dbReference>
<dbReference type="SUPFAM" id="SSF53756">
    <property type="entry name" value="UDP-Glycosyltransferase/glycogen phosphorylase"/>
    <property type="match status" value="1"/>
</dbReference>
<name>A0A9D9EWR8_9BACT</name>
<dbReference type="Pfam" id="PF13439">
    <property type="entry name" value="Glyco_transf_4"/>
    <property type="match status" value="1"/>
</dbReference>
<dbReference type="InterPro" id="IPR001296">
    <property type="entry name" value="Glyco_trans_1"/>
</dbReference>
<comment type="caution">
    <text evidence="5">The sequence shown here is derived from an EMBL/GenBank/DDBJ whole genome shotgun (WGS) entry which is preliminary data.</text>
</comment>
<feature type="domain" description="Glycosyl transferase family 1" evidence="3">
    <location>
        <begin position="249"/>
        <end position="383"/>
    </location>
</feature>
<evidence type="ECO:0000313" key="5">
    <source>
        <dbReference type="EMBL" id="MBO8452966.1"/>
    </source>
</evidence>
<dbReference type="GO" id="GO:0016757">
    <property type="term" value="F:glycosyltransferase activity"/>
    <property type="evidence" value="ECO:0007669"/>
    <property type="project" value="UniProtKB-KW"/>
</dbReference>
<dbReference type="CDD" id="cd03801">
    <property type="entry name" value="GT4_PimA-like"/>
    <property type="match status" value="1"/>
</dbReference>
<dbReference type="PANTHER" id="PTHR12526:SF510">
    <property type="entry name" value="D-INOSITOL 3-PHOSPHATE GLYCOSYLTRANSFERASE"/>
    <property type="match status" value="1"/>
</dbReference>
<evidence type="ECO:0000256" key="2">
    <source>
        <dbReference type="ARBA" id="ARBA00022679"/>
    </source>
</evidence>
<evidence type="ECO:0000256" key="1">
    <source>
        <dbReference type="ARBA" id="ARBA00022676"/>
    </source>
</evidence>